<feature type="non-terminal residue" evidence="5">
    <location>
        <position position="269"/>
    </location>
</feature>
<organism evidence="5 6">
    <name type="scientific">Nematostella vectensis</name>
    <name type="common">Starlet sea anemone</name>
    <dbReference type="NCBI Taxonomy" id="45351"/>
    <lineage>
        <taxon>Eukaryota</taxon>
        <taxon>Metazoa</taxon>
        <taxon>Cnidaria</taxon>
        <taxon>Anthozoa</taxon>
        <taxon>Hexacorallia</taxon>
        <taxon>Actiniaria</taxon>
        <taxon>Edwardsiidae</taxon>
        <taxon>Nematostella</taxon>
    </lineage>
</organism>
<dbReference type="Gene3D" id="1.20.81.10">
    <property type="entry name" value="RAP domain"/>
    <property type="match status" value="3"/>
</dbReference>
<reference evidence="5 6" key="1">
    <citation type="journal article" date="2007" name="Science">
        <title>Sea anemone genome reveals ancestral eumetazoan gene repertoire and genomic organization.</title>
        <authorList>
            <person name="Putnam N.H."/>
            <person name="Srivastava M."/>
            <person name="Hellsten U."/>
            <person name="Dirks B."/>
            <person name="Chapman J."/>
            <person name="Salamov A."/>
            <person name="Terry A."/>
            <person name="Shapiro H."/>
            <person name="Lindquist E."/>
            <person name="Kapitonov V.V."/>
            <person name="Jurka J."/>
            <person name="Genikhovich G."/>
            <person name="Grigoriev I.V."/>
            <person name="Lucas S.M."/>
            <person name="Steele R.E."/>
            <person name="Finnerty J.R."/>
            <person name="Technau U."/>
            <person name="Martindale M.Q."/>
            <person name="Rokhsar D.S."/>
        </authorList>
    </citation>
    <scope>NUCLEOTIDE SEQUENCE [LARGE SCALE GENOMIC DNA]</scope>
    <source>
        <strain evidence="6">CH2 X CH6</strain>
    </source>
</reference>
<feature type="coiled-coil region" evidence="1">
    <location>
        <begin position="161"/>
        <end position="188"/>
    </location>
</feature>
<dbReference type="AlphaFoldDB" id="A7SWE5"/>
<dbReference type="InterPro" id="IPR038003">
    <property type="entry name" value="A2-macroglobuin_RAP"/>
</dbReference>
<dbReference type="Proteomes" id="UP000001593">
    <property type="component" value="Unassembled WGS sequence"/>
</dbReference>
<dbReference type="PhylomeDB" id="A7SWE5"/>
<feature type="domain" description="Alpha-2-macroglobulin receptor-associated protein" evidence="3">
    <location>
        <begin position="1"/>
        <end position="72"/>
    </location>
</feature>
<dbReference type="GO" id="GO:0005783">
    <property type="term" value="C:endoplasmic reticulum"/>
    <property type="evidence" value="ECO:0007669"/>
    <property type="project" value="InterPro"/>
</dbReference>
<dbReference type="InterPro" id="IPR009066">
    <property type="entry name" value="MG_RAP_rcpt_1"/>
</dbReference>
<evidence type="ECO:0000256" key="1">
    <source>
        <dbReference type="SAM" id="Coils"/>
    </source>
</evidence>
<dbReference type="PANTHER" id="PTHR16560">
    <property type="entry name" value="ALPHA-2-MACROGLOBULIN RECEPTOR-ASSOCIATED PROTEIN"/>
    <property type="match status" value="1"/>
</dbReference>
<feature type="non-terminal residue" evidence="5">
    <location>
        <position position="1"/>
    </location>
</feature>
<feature type="domain" description="Alpha-2-macroglobulin RAP C-terminal" evidence="4">
    <location>
        <begin position="95"/>
        <end position="266"/>
    </location>
</feature>
<feature type="region of interest" description="Disordered" evidence="2">
    <location>
        <begin position="245"/>
        <end position="269"/>
    </location>
</feature>
<dbReference type="InterPro" id="IPR036744">
    <property type="entry name" value="RAP_sf"/>
</dbReference>
<dbReference type="InParanoid" id="A7SWE5"/>
<proteinExistence type="predicted"/>
<dbReference type="HOGENOM" id="CLU_064512_0_0_1"/>
<sequence length="269" mass="31941">KLNMIWKKAHNTVMSDNKLQNLKQELLQHDEKELKWKELKLHGGDIDGKMEMKLRNNLIRILEKHGLSRIADAVLEGHGTGYATDTNVVRDMNSFGDRRLEQLWSLASDQGKFTKAELHDLQTEFKHHKIKMGEYDKLLNELQKQHDISDNSVLIHDRMKEHEVEQLKKKLKDKHDDLTENYINLKEKVTGEQQVREFSDHRVMELWEKAKKKGFTEQELHSIKEELKHFDHKISKHEHYKKQVLESEARLAEGEELSHDHEELKQKEK</sequence>
<dbReference type="OMA" id="QEFEHHQ"/>
<dbReference type="STRING" id="45351.A7SWE5"/>
<evidence type="ECO:0008006" key="7">
    <source>
        <dbReference type="Google" id="ProtNLM"/>
    </source>
</evidence>
<dbReference type="InterPro" id="IPR010483">
    <property type="entry name" value="Alpha_2_MRAP_C"/>
</dbReference>
<name>A7SWE5_NEMVE</name>
<dbReference type="GO" id="GO:0048019">
    <property type="term" value="F:receptor antagonist activity"/>
    <property type="evidence" value="ECO:0007669"/>
    <property type="project" value="InterPro"/>
</dbReference>
<evidence type="ECO:0000313" key="6">
    <source>
        <dbReference type="Proteomes" id="UP000001593"/>
    </source>
</evidence>
<dbReference type="GO" id="GO:0048259">
    <property type="term" value="P:regulation of receptor-mediated endocytosis"/>
    <property type="evidence" value="ECO:0000318"/>
    <property type="project" value="GO_Central"/>
</dbReference>
<dbReference type="GO" id="GO:0050750">
    <property type="term" value="F:low-density lipoprotein particle receptor binding"/>
    <property type="evidence" value="ECO:0007669"/>
    <property type="project" value="InterPro"/>
</dbReference>
<evidence type="ECO:0000259" key="3">
    <source>
        <dbReference type="Pfam" id="PF06400"/>
    </source>
</evidence>
<dbReference type="PANTHER" id="PTHR16560:SF2">
    <property type="entry name" value="ALPHA-2-MACROGLOBULIN RECEPTOR-ASSOCIATED PROTEIN"/>
    <property type="match status" value="1"/>
</dbReference>
<keyword evidence="6" id="KW-1185">Reference proteome</keyword>
<evidence type="ECO:0000256" key="2">
    <source>
        <dbReference type="SAM" id="MobiDB-lite"/>
    </source>
</evidence>
<dbReference type="OrthoDB" id="5817428at2759"/>
<dbReference type="SUPFAM" id="SSF47045">
    <property type="entry name" value="RAP domain-like"/>
    <property type="match status" value="3"/>
</dbReference>
<protein>
    <recommendedName>
        <fullName evidence="7">Alpha-2-macroglobulin receptor-associated protein</fullName>
    </recommendedName>
</protein>
<dbReference type="eggNOG" id="KOG3956">
    <property type="taxonomic scope" value="Eukaryota"/>
</dbReference>
<gene>
    <name evidence="5" type="ORF">NEMVEDRAFT_v1g135205</name>
</gene>
<dbReference type="KEGG" id="nve:5502941"/>
<keyword evidence="1" id="KW-0175">Coiled coil</keyword>
<evidence type="ECO:0000313" key="5">
    <source>
        <dbReference type="EMBL" id="EDO31963.1"/>
    </source>
</evidence>
<dbReference type="Pfam" id="PF06401">
    <property type="entry name" value="Alpha-2-MRAP_C"/>
    <property type="match status" value="1"/>
</dbReference>
<dbReference type="EMBL" id="DS469858">
    <property type="protein sequence ID" value="EDO31963.1"/>
    <property type="molecule type" value="Genomic_DNA"/>
</dbReference>
<accession>A7SWE5</accession>
<evidence type="ECO:0000259" key="4">
    <source>
        <dbReference type="Pfam" id="PF06401"/>
    </source>
</evidence>
<dbReference type="GO" id="GO:0008201">
    <property type="term" value="F:heparin binding"/>
    <property type="evidence" value="ECO:0007669"/>
    <property type="project" value="InterPro"/>
</dbReference>
<dbReference type="Pfam" id="PF06400">
    <property type="entry name" value="Alpha-2-MRAP_N"/>
    <property type="match status" value="1"/>
</dbReference>
<dbReference type="GO" id="GO:0012505">
    <property type="term" value="C:endomembrane system"/>
    <property type="evidence" value="ECO:0000318"/>
    <property type="project" value="GO_Central"/>
</dbReference>